<protein>
    <submittedName>
        <fullName evidence="1">Uncharacterized protein</fullName>
    </submittedName>
</protein>
<evidence type="ECO:0000313" key="1">
    <source>
        <dbReference type="EMBL" id="GAG50212.1"/>
    </source>
</evidence>
<gene>
    <name evidence="1" type="ORF">S01H1_84064</name>
</gene>
<comment type="caution">
    <text evidence="1">The sequence shown here is derived from an EMBL/GenBank/DDBJ whole genome shotgun (WGS) entry which is preliminary data.</text>
</comment>
<organism evidence="1">
    <name type="scientific">marine sediment metagenome</name>
    <dbReference type="NCBI Taxonomy" id="412755"/>
    <lineage>
        <taxon>unclassified sequences</taxon>
        <taxon>metagenomes</taxon>
        <taxon>ecological metagenomes</taxon>
    </lineage>
</organism>
<dbReference type="EMBL" id="BARS01057300">
    <property type="protein sequence ID" value="GAG50212.1"/>
    <property type="molecule type" value="Genomic_DNA"/>
</dbReference>
<sequence length="122" mass="14134">HWPWMKLRIGDKVFVDEDFTGLARPWAGLHTIDTVRRDAAEKQIPFETKLRARDRKAQIILTKESGKIIYTIDTEADVVEQIVFTGDREGLLVFDYLTSINDINTEFAEPRTTTEDFSILDF</sequence>
<proteinExistence type="predicted"/>
<accession>X0YU12</accession>
<feature type="non-terminal residue" evidence="1">
    <location>
        <position position="1"/>
    </location>
</feature>
<reference evidence="1" key="1">
    <citation type="journal article" date="2014" name="Front. Microbiol.">
        <title>High frequency of phylogenetically diverse reductive dehalogenase-homologous genes in deep subseafloor sedimentary metagenomes.</title>
        <authorList>
            <person name="Kawai M."/>
            <person name="Futagami T."/>
            <person name="Toyoda A."/>
            <person name="Takaki Y."/>
            <person name="Nishi S."/>
            <person name="Hori S."/>
            <person name="Arai W."/>
            <person name="Tsubouchi T."/>
            <person name="Morono Y."/>
            <person name="Uchiyama I."/>
            <person name="Ito T."/>
            <person name="Fujiyama A."/>
            <person name="Inagaki F."/>
            <person name="Takami H."/>
        </authorList>
    </citation>
    <scope>NUCLEOTIDE SEQUENCE</scope>
    <source>
        <strain evidence="1">Expedition CK06-06</strain>
    </source>
</reference>
<dbReference type="AlphaFoldDB" id="X0YU12"/>
<name>X0YU12_9ZZZZ</name>